<dbReference type="Gene3D" id="3.10.10.10">
    <property type="entry name" value="HIV Type 1 Reverse Transcriptase, subunit A, domain 1"/>
    <property type="match status" value="1"/>
</dbReference>
<dbReference type="GO" id="GO:0004519">
    <property type="term" value="F:endonuclease activity"/>
    <property type="evidence" value="ECO:0007669"/>
    <property type="project" value="UniProtKB-KW"/>
</dbReference>
<keyword evidence="3" id="KW-0548">Nucleotidyltransferase</keyword>
<keyword evidence="6" id="KW-0378">Hydrolase</keyword>
<reference evidence="11" key="1">
    <citation type="submission" date="2025-08" db="UniProtKB">
        <authorList>
            <consortium name="RefSeq"/>
        </authorList>
    </citation>
    <scope>IDENTIFICATION</scope>
    <source>
        <tissue evidence="11">Muscle</tissue>
    </source>
</reference>
<dbReference type="Proteomes" id="UP000504611">
    <property type="component" value="Unplaced"/>
</dbReference>
<evidence type="ECO:0000256" key="5">
    <source>
        <dbReference type="ARBA" id="ARBA00022759"/>
    </source>
</evidence>
<dbReference type="AlphaFoldDB" id="A0A6I9MVN8"/>
<dbReference type="GO" id="GO:0003964">
    <property type="term" value="F:RNA-directed DNA polymerase activity"/>
    <property type="evidence" value="ECO:0007669"/>
    <property type="project" value="UniProtKB-KW"/>
</dbReference>
<dbReference type="GO" id="GO:0006508">
    <property type="term" value="P:proteolysis"/>
    <property type="evidence" value="ECO:0007669"/>
    <property type="project" value="UniProtKB-KW"/>
</dbReference>
<keyword evidence="10" id="KW-1185">Reference proteome</keyword>
<keyword evidence="2" id="KW-0808">Transferase</keyword>
<dbReference type="CDD" id="cd09274">
    <property type="entry name" value="RNase_HI_RT_Ty3"/>
    <property type="match status" value="1"/>
</dbReference>
<evidence type="ECO:0000313" key="11">
    <source>
        <dbReference type="RefSeq" id="XP_010767363.1"/>
    </source>
</evidence>
<evidence type="ECO:0000256" key="6">
    <source>
        <dbReference type="ARBA" id="ARBA00022801"/>
    </source>
</evidence>
<dbReference type="Pfam" id="PF00078">
    <property type="entry name" value="RVT_1"/>
    <property type="match status" value="1"/>
</dbReference>
<evidence type="ECO:0000256" key="2">
    <source>
        <dbReference type="ARBA" id="ARBA00022679"/>
    </source>
</evidence>
<keyword evidence="1" id="KW-0645">Protease</keyword>
<evidence type="ECO:0000313" key="10">
    <source>
        <dbReference type="Proteomes" id="UP000504611"/>
    </source>
</evidence>
<dbReference type="InterPro" id="IPR050951">
    <property type="entry name" value="Retrovirus_Pol_polyprotein"/>
</dbReference>
<proteinExistence type="predicted"/>
<dbReference type="GO" id="GO:0008233">
    <property type="term" value="F:peptidase activity"/>
    <property type="evidence" value="ECO:0007669"/>
    <property type="project" value="UniProtKB-KW"/>
</dbReference>
<dbReference type="RefSeq" id="XP_010767363.1">
    <property type="nucleotide sequence ID" value="XM_010769061.1"/>
</dbReference>
<dbReference type="SUPFAM" id="SSF56672">
    <property type="entry name" value="DNA/RNA polymerases"/>
    <property type="match status" value="1"/>
</dbReference>
<dbReference type="OrthoDB" id="775972at2759"/>
<keyword evidence="4" id="KW-0540">Nuclease</keyword>
<gene>
    <name evidence="11" type="primary">LOC104943607</name>
</gene>
<evidence type="ECO:0000259" key="9">
    <source>
        <dbReference type="Pfam" id="PF00078"/>
    </source>
</evidence>
<keyword evidence="7" id="KW-0695">RNA-directed DNA polymerase</keyword>
<feature type="region of interest" description="Disordered" evidence="8">
    <location>
        <begin position="1"/>
        <end position="20"/>
    </location>
</feature>
<protein>
    <recommendedName>
        <fullName evidence="9">Reverse transcriptase domain-containing protein</fullName>
    </recommendedName>
</protein>
<evidence type="ECO:0000256" key="7">
    <source>
        <dbReference type="ARBA" id="ARBA00022918"/>
    </source>
</evidence>
<evidence type="ECO:0000256" key="3">
    <source>
        <dbReference type="ARBA" id="ARBA00022695"/>
    </source>
</evidence>
<organism evidence="10 11">
    <name type="scientific">Notothenia coriiceps</name>
    <name type="common">black rockcod</name>
    <dbReference type="NCBI Taxonomy" id="8208"/>
    <lineage>
        <taxon>Eukaryota</taxon>
        <taxon>Metazoa</taxon>
        <taxon>Chordata</taxon>
        <taxon>Craniata</taxon>
        <taxon>Vertebrata</taxon>
        <taxon>Euteleostomi</taxon>
        <taxon>Actinopterygii</taxon>
        <taxon>Neopterygii</taxon>
        <taxon>Teleostei</taxon>
        <taxon>Neoteleostei</taxon>
        <taxon>Acanthomorphata</taxon>
        <taxon>Eupercaria</taxon>
        <taxon>Perciformes</taxon>
        <taxon>Notothenioidei</taxon>
        <taxon>Nototheniidae</taxon>
        <taxon>Notothenia</taxon>
    </lineage>
</organism>
<evidence type="ECO:0000256" key="8">
    <source>
        <dbReference type="SAM" id="MobiDB-lite"/>
    </source>
</evidence>
<dbReference type="InterPro" id="IPR000477">
    <property type="entry name" value="RT_dom"/>
</dbReference>
<dbReference type="KEGG" id="ncc:104943607"/>
<accession>A0A6I9MVN8</accession>
<dbReference type="GeneID" id="104943607"/>
<evidence type="ECO:0000256" key="1">
    <source>
        <dbReference type="ARBA" id="ARBA00022670"/>
    </source>
</evidence>
<feature type="domain" description="Reverse transcriptase" evidence="9">
    <location>
        <begin position="212"/>
        <end position="330"/>
    </location>
</feature>
<name>A0A6I9MVN8_9TELE</name>
<dbReference type="CDD" id="cd01647">
    <property type="entry name" value="RT_LTR"/>
    <property type="match status" value="1"/>
</dbReference>
<dbReference type="FunFam" id="3.10.10.10:FF:000007">
    <property type="entry name" value="Retrovirus-related Pol polyprotein from transposon 17.6-like Protein"/>
    <property type="match status" value="1"/>
</dbReference>
<dbReference type="PANTHER" id="PTHR37984">
    <property type="entry name" value="PROTEIN CBG26694"/>
    <property type="match status" value="1"/>
</dbReference>
<keyword evidence="5" id="KW-0255">Endonuclease</keyword>
<sequence>MLRGKSKDVPSPLHLQGQGKRQGLRSVVAASVGTSNRLLFIRDTLSGRRLLCDTGAQRSILPATVEDAAGGGHGPPLTSANDTPIRTYGTKTVDLFFEGQRFKWDFVTAEISFTLLDFLCAHGLLVDVKNSRLLNKFQHLLSEFPDLTQPTFSAATTKHGVEHHIDTEGPPVYARARPGSTLTVAKAEFVNMERLGIIRRSDSPWASPLHMVPKSAGGWRPCGDYRRLNDATMPDRYPVPHIQDFSAHLAGKLVFSKVDLVRGYHQVPVYPSDVPKTAVSMPFGLFEFLRMLFGLKNAAQSFQQLMDSALGDMSFIFVYLDDILVAFFSRKLTPRERKYSAFDREIFGPYLAVRHIRFLLEGRKFAALVDNKPLTFCMSKVAEPWSARQQRQLSYISEYTTDIRHIAGKANVVAGCLSRAVIGAVQLGLDYLRMGADQASDHGI</sequence>
<evidence type="ECO:0000256" key="4">
    <source>
        <dbReference type="ARBA" id="ARBA00022722"/>
    </source>
</evidence>
<dbReference type="PANTHER" id="PTHR37984:SF5">
    <property type="entry name" value="PROTEIN NYNRIN-LIKE"/>
    <property type="match status" value="1"/>
</dbReference>
<dbReference type="InterPro" id="IPR043502">
    <property type="entry name" value="DNA/RNA_pol_sf"/>
</dbReference>